<reference evidence="7" key="1">
    <citation type="journal article" name="DNA Res.">
        <title>The physiological potential of anammox bacteria as revealed by their core genome structure.</title>
        <authorList>
            <person name="Okubo T."/>
            <person name="Toyoda A."/>
            <person name="Fukuhara K."/>
            <person name="Uchiyama I."/>
            <person name="Harigaya Y."/>
            <person name="Kuroiwa M."/>
            <person name="Suzuki T."/>
            <person name="Murakami Y."/>
            <person name="Suwa Y."/>
            <person name="Takami H."/>
        </authorList>
    </citation>
    <scope>NUCLEOTIDE SEQUENCE</scope>
    <source>
        <strain evidence="7">317325-2</strain>
    </source>
</reference>
<evidence type="ECO:0000256" key="3">
    <source>
        <dbReference type="ARBA" id="ARBA00022692"/>
    </source>
</evidence>
<evidence type="ECO:0000313" key="7">
    <source>
        <dbReference type="EMBL" id="BBO23722.1"/>
    </source>
</evidence>
<keyword evidence="4 6" id="KW-1133">Transmembrane helix</keyword>
<proteinExistence type="predicted"/>
<keyword evidence="2" id="KW-1003">Cell membrane</keyword>
<evidence type="ECO:0000313" key="8">
    <source>
        <dbReference type="Proteomes" id="UP000662873"/>
    </source>
</evidence>
<feature type="transmembrane region" description="Helical" evidence="6">
    <location>
        <begin position="297"/>
        <end position="316"/>
    </location>
</feature>
<keyword evidence="3 6" id="KW-0812">Transmembrane</keyword>
<comment type="subcellular location">
    <subcellularLocation>
        <location evidence="1">Cell membrane</location>
        <topology evidence="1">Multi-pass membrane protein</topology>
    </subcellularLocation>
</comment>
<gene>
    <name evidence="7" type="ORF">NPRO_13170</name>
</gene>
<protein>
    <submittedName>
        <fullName evidence="7">Ribose ABC transporter permease</fullName>
    </submittedName>
</protein>
<dbReference type="GO" id="GO:0022857">
    <property type="term" value="F:transmembrane transporter activity"/>
    <property type="evidence" value="ECO:0007669"/>
    <property type="project" value="InterPro"/>
</dbReference>
<feature type="transmembrane region" description="Helical" evidence="6">
    <location>
        <begin position="156"/>
        <end position="174"/>
    </location>
</feature>
<dbReference type="AlphaFoldDB" id="A0A809RV81"/>
<dbReference type="GO" id="GO:0005886">
    <property type="term" value="C:plasma membrane"/>
    <property type="evidence" value="ECO:0007669"/>
    <property type="project" value="UniProtKB-SubCell"/>
</dbReference>
<feature type="transmembrane region" description="Helical" evidence="6">
    <location>
        <begin position="328"/>
        <end position="345"/>
    </location>
</feature>
<accession>A0A809RV81</accession>
<dbReference type="PANTHER" id="PTHR32196">
    <property type="entry name" value="ABC TRANSPORTER PERMEASE PROTEIN YPHD-RELATED-RELATED"/>
    <property type="match status" value="1"/>
</dbReference>
<keyword evidence="5 6" id="KW-0472">Membrane</keyword>
<evidence type="ECO:0000256" key="5">
    <source>
        <dbReference type="ARBA" id="ARBA00023136"/>
    </source>
</evidence>
<dbReference type="Proteomes" id="UP000662873">
    <property type="component" value="Chromosome"/>
</dbReference>
<dbReference type="KEGG" id="npy:NPRO_13170"/>
<feature type="transmembrane region" description="Helical" evidence="6">
    <location>
        <begin position="246"/>
        <end position="265"/>
    </location>
</feature>
<evidence type="ECO:0000256" key="1">
    <source>
        <dbReference type="ARBA" id="ARBA00004651"/>
    </source>
</evidence>
<name>A0A809RV81_9BACT</name>
<feature type="transmembrane region" description="Helical" evidence="6">
    <location>
        <begin position="50"/>
        <end position="71"/>
    </location>
</feature>
<sequence>MTIPNVFICVDFIESTSVSAGTSRPLANPWGRMSDLRRIRSAWLPFLQKYQGLAGLFLLVIVAAFVEPRFLTGPNLANVMNQLAIPGTLALGMTFVILTGGIDLSVGSLFALLNCVTASWLRDGTALHWTVLYVLFLGTAIGALLGATVTYTRMQAFVVTLGAMVSLRGIAYVYSDGSFISGLGQSMAPLQAKWGEVPLSAVVIVAATLLAALLLAKTRFGREVYAIGGNEEAARLSGIGVAKTRIAAYAINGLCVALAALMFTAKTNNGQHSAGIGYELDAIAGAVVGGTSLLGGYGQATGTFVGSLFIVSIGVLMQLKGINTQVGMGFKGIIILIAVYLQNLGRR</sequence>
<dbReference type="Pfam" id="PF02653">
    <property type="entry name" value="BPD_transp_2"/>
    <property type="match status" value="1"/>
</dbReference>
<feature type="transmembrane region" description="Helical" evidence="6">
    <location>
        <begin position="194"/>
        <end position="216"/>
    </location>
</feature>
<evidence type="ECO:0000256" key="2">
    <source>
        <dbReference type="ARBA" id="ARBA00022475"/>
    </source>
</evidence>
<feature type="transmembrane region" description="Helical" evidence="6">
    <location>
        <begin position="83"/>
        <end position="106"/>
    </location>
</feature>
<dbReference type="InterPro" id="IPR001851">
    <property type="entry name" value="ABC_transp_permease"/>
</dbReference>
<dbReference type="CDD" id="cd06579">
    <property type="entry name" value="TM_PBP1_transp_AraH_like"/>
    <property type="match status" value="1"/>
</dbReference>
<dbReference type="EMBL" id="AP021858">
    <property type="protein sequence ID" value="BBO23722.1"/>
    <property type="molecule type" value="Genomic_DNA"/>
</dbReference>
<feature type="transmembrane region" description="Helical" evidence="6">
    <location>
        <begin position="126"/>
        <end position="149"/>
    </location>
</feature>
<dbReference type="PANTHER" id="PTHR32196:SF72">
    <property type="entry name" value="RIBOSE IMPORT PERMEASE PROTEIN RBSC"/>
    <property type="match status" value="1"/>
</dbReference>
<evidence type="ECO:0000256" key="6">
    <source>
        <dbReference type="SAM" id="Phobius"/>
    </source>
</evidence>
<evidence type="ECO:0000256" key="4">
    <source>
        <dbReference type="ARBA" id="ARBA00022989"/>
    </source>
</evidence>
<organism evidence="7 8">
    <name type="scientific">Candidatus Nitrosymbiomonas proteolyticus</name>
    <dbReference type="NCBI Taxonomy" id="2608984"/>
    <lineage>
        <taxon>Bacteria</taxon>
        <taxon>Bacillati</taxon>
        <taxon>Armatimonadota</taxon>
        <taxon>Armatimonadota incertae sedis</taxon>
        <taxon>Candidatus Nitrosymbiomonas</taxon>
    </lineage>
</organism>